<evidence type="ECO:0000256" key="3">
    <source>
        <dbReference type="ARBA" id="ARBA00022989"/>
    </source>
</evidence>
<feature type="transmembrane region" description="Helical" evidence="5">
    <location>
        <begin position="257"/>
        <end position="278"/>
    </location>
</feature>
<keyword evidence="3 5" id="KW-1133">Transmembrane helix</keyword>
<dbReference type="RefSeq" id="WP_108309084.1">
    <property type="nucleotide sequence ID" value="NZ_CP020921.1"/>
</dbReference>
<keyword evidence="5" id="KW-1003">Cell membrane</keyword>
<organism evidence="6 7">
    <name type="scientific">Thermodesulfobium acidiphilum</name>
    <dbReference type="NCBI Taxonomy" id="1794699"/>
    <lineage>
        <taxon>Bacteria</taxon>
        <taxon>Pseudomonadati</taxon>
        <taxon>Thermodesulfobiota</taxon>
        <taxon>Thermodesulfobiia</taxon>
        <taxon>Thermodesulfobiales</taxon>
        <taxon>Thermodesulfobiaceae</taxon>
        <taxon>Thermodesulfobium</taxon>
    </lineage>
</organism>
<comment type="subcellular location">
    <subcellularLocation>
        <location evidence="5">Cell membrane</location>
        <topology evidence="5">Multi-pass membrane protein</topology>
    </subcellularLocation>
    <subcellularLocation>
        <location evidence="1">Membrane</location>
        <topology evidence="1">Multi-pass membrane protein</topology>
    </subcellularLocation>
</comment>
<protein>
    <recommendedName>
        <fullName evidence="5">Probable membrane transporter protein</fullName>
    </recommendedName>
</protein>
<dbReference type="SUPFAM" id="SSF103473">
    <property type="entry name" value="MFS general substrate transporter"/>
    <property type="match status" value="1"/>
</dbReference>
<proteinExistence type="inferred from homology"/>
<feature type="transmembrane region" description="Helical" evidence="5">
    <location>
        <begin position="108"/>
        <end position="131"/>
    </location>
</feature>
<feature type="transmembrane region" description="Helical" evidence="5">
    <location>
        <begin position="314"/>
        <end position="332"/>
    </location>
</feature>
<evidence type="ECO:0000256" key="4">
    <source>
        <dbReference type="ARBA" id="ARBA00023136"/>
    </source>
</evidence>
<evidence type="ECO:0000256" key="5">
    <source>
        <dbReference type="RuleBase" id="RU363041"/>
    </source>
</evidence>
<feature type="transmembrane region" description="Helical" evidence="5">
    <location>
        <begin position="285"/>
        <end position="302"/>
    </location>
</feature>
<sequence>MIFPVDWLQIGDQKVQIDAVVYFLWSIWNGWIMATVGAFGGIMAGFGHISVLGLGAKASSLKGIKASVGGKEIDSGKYLSDNIRLSNSLITSVNTTMGTIQWFLNKRLIWTAGLAMGIGSVLGAQAGVWLTGGKLNMSSVIGIFGCLTLLVSIFMFYQVTPFAAKTKSKGKDAAKRFQEEVKKLKAEGRLSELKGIENLKLGLAAVEFDFFGEHFKVKNFGPFLFGVVVGFVSAVAGVGGGFLYVPFLSIVLGLPFYIVPGASVMAVTLGMLSTIVGWLMFGIKIAPPILIGMAGILIGAYIGPKTQKYLPMNFLYILFGVLAVYVGFGYILKGFFAINLPGV</sequence>
<dbReference type="AlphaFoldDB" id="A0A2R4W0D2"/>
<dbReference type="GO" id="GO:0005886">
    <property type="term" value="C:plasma membrane"/>
    <property type="evidence" value="ECO:0007669"/>
    <property type="project" value="UniProtKB-SubCell"/>
</dbReference>
<evidence type="ECO:0000256" key="2">
    <source>
        <dbReference type="ARBA" id="ARBA00022692"/>
    </source>
</evidence>
<dbReference type="KEGG" id="taci:TDSAC_0914"/>
<keyword evidence="4 5" id="KW-0472">Membrane</keyword>
<gene>
    <name evidence="6" type="ORF">TDSAC_0914</name>
</gene>
<dbReference type="OrthoDB" id="9793791at2"/>
<keyword evidence="7" id="KW-1185">Reference proteome</keyword>
<dbReference type="InterPro" id="IPR002781">
    <property type="entry name" value="TM_pro_TauE-like"/>
</dbReference>
<dbReference type="Proteomes" id="UP000244792">
    <property type="component" value="Chromosome"/>
</dbReference>
<dbReference type="InterPro" id="IPR051598">
    <property type="entry name" value="TSUP/Inactive_protease-like"/>
</dbReference>
<dbReference type="PANTHER" id="PTHR43701">
    <property type="entry name" value="MEMBRANE TRANSPORTER PROTEIN MJ0441-RELATED"/>
    <property type="match status" value="1"/>
</dbReference>
<feature type="transmembrane region" description="Helical" evidence="5">
    <location>
        <begin position="137"/>
        <end position="157"/>
    </location>
</feature>
<dbReference type="InterPro" id="IPR036259">
    <property type="entry name" value="MFS_trans_sf"/>
</dbReference>
<name>A0A2R4W0D2_THEAF</name>
<keyword evidence="2 5" id="KW-0812">Transmembrane</keyword>
<dbReference type="Pfam" id="PF01925">
    <property type="entry name" value="TauE"/>
    <property type="match status" value="1"/>
</dbReference>
<comment type="similarity">
    <text evidence="5">Belongs to the 4-toluene sulfonate uptake permease (TSUP) (TC 2.A.102) family.</text>
</comment>
<accession>A0A2R4W0D2</accession>
<evidence type="ECO:0000256" key="1">
    <source>
        <dbReference type="ARBA" id="ARBA00004141"/>
    </source>
</evidence>
<reference evidence="6 7" key="1">
    <citation type="submission" date="2017-04" db="EMBL/GenBank/DDBJ databases">
        <title>Genomic insights into metabolism of Thermodesulfobium acidiphilum.</title>
        <authorList>
            <person name="Toshchakov S.V."/>
            <person name="Frolov E.N."/>
            <person name="Kublanov I.V."/>
            <person name="Samarov N.I."/>
            <person name="Novikov A."/>
            <person name="Lebedinsky A.V."/>
            <person name="Bonch-Osmolovskaya E.A."/>
            <person name="Chernyh N.A."/>
        </authorList>
    </citation>
    <scope>NUCLEOTIDE SEQUENCE [LARGE SCALE GENOMIC DNA]</scope>
    <source>
        <strain evidence="6 7">3127-1</strain>
    </source>
</reference>
<feature type="transmembrane region" description="Helical" evidence="5">
    <location>
        <begin position="223"/>
        <end position="245"/>
    </location>
</feature>
<dbReference type="EMBL" id="CP020921">
    <property type="protein sequence ID" value="AWB10271.1"/>
    <property type="molecule type" value="Genomic_DNA"/>
</dbReference>
<feature type="transmembrane region" description="Helical" evidence="5">
    <location>
        <begin position="31"/>
        <end position="55"/>
    </location>
</feature>
<dbReference type="PANTHER" id="PTHR43701:SF2">
    <property type="entry name" value="MEMBRANE TRANSPORTER PROTEIN YJNA-RELATED"/>
    <property type="match status" value="1"/>
</dbReference>
<evidence type="ECO:0000313" key="7">
    <source>
        <dbReference type="Proteomes" id="UP000244792"/>
    </source>
</evidence>
<evidence type="ECO:0000313" key="6">
    <source>
        <dbReference type="EMBL" id="AWB10271.1"/>
    </source>
</evidence>